<evidence type="ECO:0000256" key="3">
    <source>
        <dbReference type="ARBA" id="ARBA00023136"/>
    </source>
</evidence>
<evidence type="ECO:0000256" key="4">
    <source>
        <dbReference type="RuleBase" id="RU367098"/>
    </source>
</evidence>
<dbReference type="GO" id="GO:0005739">
    <property type="term" value="C:mitochondrion"/>
    <property type="evidence" value="ECO:0007669"/>
    <property type="project" value="TreeGrafter"/>
</dbReference>
<protein>
    <recommendedName>
        <fullName evidence="4">Altered inheritance of mitochondria protein 11</fullName>
    </recommendedName>
</protein>
<feature type="transmembrane region" description="Helical" evidence="4">
    <location>
        <begin position="121"/>
        <end position="144"/>
    </location>
</feature>
<name>A0AAN6RXN8_9PEZI</name>
<keyword evidence="3 4" id="KW-0472">Membrane</keyword>
<dbReference type="PANTHER" id="PTHR39136">
    <property type="entry name" value="ALTERED INHERITANCE OF MITOCHONDRIA PROTEIN 11"/>
    <property type="match status" value="1"/>
</dbReference>
<comment type="caution">
    <text evidence="6">The sequence shown here is derived from an EMBL/GenBank/DDBJ whole genome shotgun (WGS) entry which is preliminary data.</text>
</comment>
<reference evidence="6" key="2">
    <citation type="submission" date="2023-05" db="EMBL/GenBank/DDBJ databases">
        <authorList>
            <consortium name="Lawrence Berkeley National Laboratory"/>
            <person name="Steindorff A."/>
            <person name="Hensen N."/>
            <person name="Bonometti L."/>
            <person name="Westerberg I."/>
            <person name="Brannstrom I.O."/>
            <person name="Guillou S."/>
            <person name="Cros-Aarteil S."/>
            <person name="Calhoun S."/>
            <person name="Haridas S."/>
            <person name="Kuo A."/>
            <person name="Mondo S."/>
            <person name="Pangilinan J."/>
            <person name="Riley R."/>
            <person name="Labutti K."/>
            <person name="Andreopoulos B."/>
            <person name="Lipzen A."/>
            <person name="Chen C."/>
            <person name="Yanf M."/>
            <person name="Daum C."/>
            <person name="Ng V."/>
            <person name="Clum A."/>
            <person name="Ohm R."/>
            <person name="Martin F."/>
            <person name="Silar P."/>
            <person name="Natvig D."/>
            <person name="Lalanne C."/>
            <person name="Gautier V."/>
            <person name="Ament-Velasquez S.L."/>
            <person name="Kruys A."/>
            <person name="Hutchinson M.I."/>
            <person name="Powell A.J."/>
            <person name="Barry K."/>
            <person name="Miller A.N."/>
            <person name="Grigoriev I.V."/>
            <person name="Debuchy R."/>
            <person name="Gladieux P."/>
            <person name="Thoren M.H."/>
            <person name="Johannesson H."/>
        </authorList>
    </citation>
    <scope>NUCLEOTIDE SEQUENCE</scope>
    <source>
        <strain evidence="6">CBS 103.79</strain>
    </source>
</reference>
<evidence type="ECO:0000256" key="5">
    <source>
        <dbReference type="SAM" id="MobiDB-lite"/>
    </source>
</evidence>
<feature type="compositionally biased region" description="Low complexity" evidence="5">
    <location>
        <begin position="43"/>
        <end position="52"/>
    </location>
</feature>
<evidence type="ECO:0000313" key="7">
    <source>
        <dbReference type="Proteomes" id="UP001303889"/>
    </source>
</evidence>
<proteinExistence type="inferred from homology"/>
<dbReference type="PANTHER" id="PTHR39136:SF1">
    <property type="entry name" value="ALTERED INHERITANCE OF MITOCHONDRIA PROTEIN 11"/>
    <property type="match status" value="1"/>
</dbReference>
<dbReference type="EMBL" id="MU855323">
    <property type="protein sequence ID" value="KAK3906604.1"/>
    <property type="molecule type" value="Genomic_DNA"/>
</dbReference>
<comment type="subcellular location">
    <subcellularLocation>
        <location evidence="4">Membrane</location>
        <topology evidence="4">Multi-pass membrane protein</topology>
    </subcellularLocation>
</comment>
<gene>
    <name evidence="4" type="primary">AIM11</name>
    <name evidence="6" type="ORF">C8A05DRAFT_11672</name>
</gene>
<reference evidence="6" key="1">
    <citation type="journal article" date="2023" name="Mol. Phylogenet. Evol.">
        <title>Genome-scale phylogeny and comparative genomics of the fungal order Sordariales.</title>
        <authorList>
            <person name="Hensen N."/>
            <person name="Bonometti L."/>
            <person name="Westerberg I."/>
            <person name="Brannstrom I.O."/>
            <person name="Guillou S."/>
            <person name="Cros-Aarteil S."/>
            <person name="Calhoun S."/>
            <person name="Haridas S."/>
            <person name="Kuo A."/>
            <person name="Mondo S."/>
            <person name="Pangilinan J."/>
            <person name="Riley R."/>
            <person name="LaButti K."/>
            <person name="Andreopoulos B."/>
            <person name="Lipzen A."/>
            <person name="Chen C."/>
            <person name="Yan M."/>
            <person name="Daum C."/>
            <person name="Ng V."/>
            <person name="Clum A."/>
            <person name="Steindorff A."/>
            <person name="Ohm R.A."/>
            <person name="Martin F."/>
            <person name="Silar P."/>
            <person name="Natvig D.O."/>
            <person name="Lalanne C."/>
            <person name="Gautier V."/>
            <person name="Ament-Velasquez S.L."/>
            <person name="Kruys A."/>
            <person name="Hutchinson M.I."/>
            <person name="Powell A.J."/>
            <person name="Barry K."/>
            <person name="Miller A.N."/>
            <person name="Grigoriev I.V."/>
            <person name="Debuchy R."/>
            <person name="Gladieux P."/>
            <person name="Hiltunen Thoren M."/>
            <person name="Johannesson H."/>
        </authorList>
    </citation>
    <scope>NUCLEOTIDE SEQUENCE</scope>
    <source>
        <strain evidence="6">CBS 103.79</strain>
    </source>
</reference>
<feature type="transmembrane region" description="Helical" evidence="4">
    <location>
        <begin position="64"/>
        <end position="85"/>
    </location>
</feature>
<keyword evidence="2 4" id="KW-1133">Transmembrane helix</keyword>
<evidence type="ECO:0000256" key="2">
    <source>
        <dbReference type="ARBA" id="ARBA00022989"/>
    </source>
</evidence>
<evidence type="ECO:0000256" key="1">
    <source>
        <dbReference type="ARBA" id="ARBA00022692"/>
    </source>
</evidence>
<dbReference type="InterPro" id="IPR038814">
    <property type="entry name" value="AIM11"/>
</dbReference>
<feature type="compositionally biased region" description="Pro residues" evidence="5">
    <location>
        <begin position="28"/>
        <end position="42"/>
    </location>
</feature>
<organism evidence="6 7">
    <name type="scientific">Staphylotrichum tortipilum</name>
    <dbReference type="NCBI Taxonomy" id="2831512"/>
    <lineage>
        <taxon>Eukaryota</taxon>
        <taxon>Fungi</taxon>
        <taxon>Dikarya</taxon>
        <taxon>Ascomycota</taxon>
        <taxon>Pezizomycotina</taxon>
        <taxon>Sordariomycetes</taxon>
        <taxon>Sordariomycetidae</taxon>
        <taxon>Sordariales</taxon>
        <taxon>Chaetomiaceae</taxon>
        <taxon>Staphylotrichum</taxon>
    </lineage>
</organism>
<keyword evidence="1 4" id="KW-0812">Transmembrane</keyword>
<dbReference type="AlphaFoldDB" id="A0AAN6RXN8"/>
<evidence type="ECO:0000313" key="6">
    <source>
        <dbReference type="EMBL" id="KAK3906604.1"/>
    </source>
</evidence>
<dbReference type="GO" id="GO:0016020">
    <property type="term" value="C:membrane"/>
    <property type="evidence" value="ECO:0007669"/>
    <property type="project" value="UniProtKB-SubCell"/>
</dbReference>
<sequence>MAVLSWLFGYPRPGSDAHSKTSTTSPVPHTPAAPTIPPPSPVSTPSEQPQEPNHFFSKRSLRQLGLFAGGAGFFFWSVLISRRAIVRHQIAAKLKFYQSNQCTGRSEKDLPKKDPLVAVEALNLATLNTLSFAIMAVGGVSWAFDISNMGDLRRYARRSVVTVGGMVDAGEEQEVVAWMAKAFGIEDKVASEEESKSRPEDDGKR</sequence>
<keyword evidence="7" id="KW-1185">Reference proteome</keyword>
<accession>A0AAN6RXN8</accession>
<feature type="region of interest" description="Disordered" evidence="5">
    <location>
        <begin position="14"/>
        <end position="53"/>
    </location>
</feature>
<dbReference type="Proteomes" id="UP001303889">
    <property type="component" value="Unassembled WGS sequence"/>
</dbReference>
<comment type="similarity">
    <text evidence="4">Belongs to the AIM11 family.</text>
</comment>